<dbReference type="GeneID" id="13405272"/>
<dbReference type="Proteomes" id="UP000009012">
    <property type="component" value="Segment"/>
</dbReference>
<sequence length="202" mass="22833">MASHITLAQAFEQWNADIKPAVIKEYGRDDYPALSESWNDYTDSLCKEGALNDLQYHHAPAWDDDIPDADDEPAFILESMGVSFAFLRINERPDSLMSDMPAGSSHWRVLIKRGDKEMTVHYSMGPAHVGIPEAADVFNSLLMDTSDIDGEAFEDWAENLGYDPDSRKAERIFKACQETALHLQTVFTRSELDDLREIFADL</sequence>
<evidence type="ECO:0000313" key="2">
    <source>
        <dbReference type="Proteomes" id="UP000009012"/>
    </source>
</evidence>
<dbReference type="OrthoDB" id="24955at10239"/>
<organism evidence="1 2">
    <name type="scientific">Burkholderia phage vB_BceS_AH2</name>
    <dbReference type="NCBI Taxonomy" id="1133022"/>
    <lineage>
        <taxon>Viruses</taxon>
        <taxon>Duplodnaviria</taxon>
        <taxon>Heunggongvirae</taxon>
        <taxon>Uroviricota</taxon>
        <taxon>Caudoviricetes</taxon>
        <taxon>Casjensviridae</taxon>
        <taxon>Ahduovirus</taxon>
        <taxon>Ahduovirus AH2</taxon>
        <taxon>Burkholderia virus AH2</taxon>
    </lineage>
</organism>
<dbReference type="RefSeq" id="YP_006561097.1">
    <property type="nucleotide sequence ID" value="NC_018283.1"/>
</dbReference>
<accession>I6NTK9</accession>
<dbReference type="KEGG" id="vg:13405272"/>
<keyword evidence="2" id="KW-1185">Reference proteome</keyword>
<gene>
    <name evidence="1" type="ORF">AH2_00013</name>
</gene>
<protein>
    <submittedName>
        <fullName evidence="1">Uncharacterized protein</fullName>
    </submittedName>
</protein>
<evidence type="ECO:0000313" key="1">
    <source>
        <dbReference type="EMBL" id="AEY69524.1"/>
    </source>
</evidence>
<dbReference type="EMBL" id="JN564907">
    <property type="protein sequence ID" value="AEY69524.1"/>
    <property type="molecule type" value="Genomic_DNA"/>
</dbReference>
<reference evidence="1 2" key="1">
    <citation type="journal article" date="2012" name="BMC Genomics">
        <title>Comparative analysis of two phenotypically-similar but genomically-distinct Burkholderia cenocepacia-specific bacteriophages.</title>
        <authorList>
            <person name="Lynch K.H."/>
            <person name="Stothard P."/>
            <person name="Dennis J.J."/>
        </authorList>
    </citation>
    <scope>NUCLEOTIDE SEQUENCE [LARGE SCALE GENOMIC DNA]</scope>
</reference>
<proteinExistence type="predicted"/>
<name>I6NTK9_9CAUD</name>